<reference evidence="2 3" key="1">
    <citation type="submission" date="2023-07" db="EMBL/GenBank/DDBJ databases">
        <title>Genomic Encyclopedia of Type Strains, Phase IV (KMG-IV): sequencing the most valuable type-strain genomes for metagenomic binning, comparative biology and taxonomic classification.</title>
        <authorList>
            <person name="Goeker M."/>
        </authorList>
    </citation>
    <scope>NUCLEOTIDE SEQUENCE [LARGE SCALE GENOMIC DNA]</scope>
    <source>
        <strain evidence="2 3">DSM 23494</strain>
    </source>
</reference>
<keyword evidence="3" id="KW-1185">Reference proteome</keyword>
<comment type="caution">
    <text evidence="2">The sequence shown here is derived from an EMBL/GenBank/DDBJ whole genome shotgun (WGS) entry which is preliminary data.</text>
</comment>
<evidence type="ECO:0000313" key="3">
    <source>
        <dbReference type="Proteomes" id="UP001238088"/>
    </source>
</evidence>
<evidence type="ECO:0000256" key="1">
    <source>
        <dbReference type="SAM" id="MobiDB-lite"/>
    </source>
</evidence>
<evidence type="ECO:0000313" key="2">
    <source>
        <dbReference type="EMBL" id="MDQ0270728.1"/>
    </source>
</evidence>
<accession>A0ABU0AHJ8</accession>
<dbReference type="EMBL" id="JAUSUB010000010">
    <property type="protein sequence ID" value="MDQ0270728.1"/>
    <property type="molecule type" value="Genomic_DNA"/>
</dbReference>
<sequence>MTVSVSERLQTRLNNVPGVTPADIVDWVAEAVIESGFTEEENENAVFYLALSVGYETITANTAHYFKYTDGEEMVDKSSIYANYMQLAKESRKNYRKYKRGNGASQSHVGRADCR</sequence>
<protein>
    <recommendedName>
        <fullName evidence="4">Phage protein</fullName>
    </recommendedName>
</protein>
<proteinExistence type="predicted"/>
<feature type="region of interest" description="Disordered" evidence="1">
    <location>
        <begin position="96"/>
        <end position="115"/>
    </location>
</feature>
<name>A0ABU0AHJ8_9BACI</name>
<dbReference type="Proteomes" id="UP001238088">
    <property type="component" value="Unassembled WGS sequence"/>
</dbReference>
<gene>
    <name evidence="2" type="ORF">J2S17_002613</name>
</gene>
<organism evidence="2 3">
    <name type="scientific">Cytobacillus purgationiresistens</name>
    <dbReference type="NCBI Taxonomy" id="863449"/>
    <lineage>
        <taxon>Bacteria</taxon>
        <taxon>Bacillati</taxon>
        <taxon>Bacillota</taxon>
        <taxon>Bacilli</taxon>
        <taxon>Bacillales</taxon>
        <taxon>Bacillaceae</taxon>
        <taxon>Cytobacillus</taxon>
    </lineage>
</organism>
<evidence type="ECO:0008006" key="4">
    <source>
        <dbReference type="Google" id="ProtNLM"/>
    </source>
</evidence>
<dbReference type="RefSeq" id="WP_307475389.1">
    <property type="nucleotide sequence ID" value="NZ_JAUSUB010000010.1"/>
</dbReference>